<name>X1FUV3_9ZZZZ</name>
<gene>
    <name evidence="2" type="ORF">S03H2_05190</name>
</gene>
<evidence type="ECO:0000313" key="2">
    <source>
        <dbReference type="EMBL" id="GAH24538.1"/>
    </source>
</evidence>
<reference evidence="2" key="1">
    <citation type="journal article" date="2014" name="Front. Microbiol.">
        <title>High frequency of phylogenetically diverse reductive dehalogenase-homologous genes in deep subseafloor sedimentary metagenomes.</title>
        <authorList>
            <person name="Kawai M."/>
            <person name="Futagami T."/>
            <person name="Toyoda A."/>
            <person name="Takaki Y."/>
            <person name="Nishi S."/>
            <person name="Hori S."/>
            <person name="Arai W."/>
            <person name="Tsubouchi T."/>
            <person name="Morono Y."/>
            <person name="Uchiyama I."/>
            <person name="Ito T."/>
            <person name="Fujiyama A."/>
            <person name="Inagaki F."/>
            <person name="Takami H."/>
        </authorList>
    </citation>
    <scope>NUCLEOTIDE SEQUENCE</scope>
    <source>
        <strain evidence="2">Expedition CK06-06</strain>
    </source>
</reference>
<keyword evidence="1" id="KW-0175">Coiled coil</keyword>
<sequence length="172" mass="19463">EEKQKLVNDLAQLGPIEREAYLTSLTEQQQIVSAPIKTTIGDISVDNQKAAKNGIKEMLKRGKIAQSKKDFIKAVEMYQSAAILASNWELSASFTKIQETIRKTRIEDLKIKKTNLENDAKSAVKEKNYLEAAAKYKYASRIASEIFKLGATEMTKEVKRLTNKATEYEKMK</sequence>
<accession>X1FUV3</accession>
<evidence type="ECO:0000256" key="1">
    <source>
        <dbReference type="SAM" id="Coils"/>
    </source>
</evidence>
<dbReference type="EMBL" id="BARU01002138">
    <property type="protein sequence ID" value="GAH24538.1"/>
    <property type="molecule type" value="Genomic_DNA"/>
</dbReference>
<protein>
    <submittedName>
        <fullName evidence="2">Uncharacterized protein</fullName>
    </submittedName>
</protein>
<comment type="caution">
    <text evidence="2">The sequence shown here is derived from an EMBL/GenBank/DDBJ whole genome shotgun (WGS) entry which is preliminary data.</text>
</comment>
<organism evidence="2">
    <name type="scientific">marine sediment metagenome</name>
    <dbReference type="NCBI Taxonomy" id="412755"/>
    <lineage>
        <taxon>unclassified sequences</taxon>
        <taxon>metagenomes</taxon>
        <taxon>ecological metagenomes</taxon>
    </lineage>
</organism>
<dbReference type="AlphaFoldDB" id="X1FUV3"/>
<feature type="coiled-coil region" evidence="1">
    <location>
        <begin position="106"/>
        <end position="171"/>
    </location>
</feature>
<proteinExistence type="predicted"/>
<feature type="non-terminal residue" evidence="2">
    <location>
        <position position="1"/>
    </location>
</feature>